<reference evidence="1 2" key="1">
    <citation type="submission" date="2019-05" db="EMBL/GenBank/DDBJ databases">
        <title>Another draft genome of Portunus trituberculatus and its Hox gene families provides insights of decapod evolution.</title>
        <authorList>
            <person name="Jeong J.-H."/>
            <person name="Song I."/>
            <person name="Kim S."/>
            <person name="Choi T."/>
            <person name="Kim D."/>
            <person name="Ryu S."/>
            <person name="Kim W."/>
        </authorList>
    </citation>
    <scope>NUCLEOTIDE SEQUENCE [LARGE SCALE GENOMIC DNA]</scope>
    <source>
        <tissue evidence="1">Muscle</tissue>
    </source>
</reference>
<name>A0A5B7KA77_PORTR</name>
<accession>A0A5B7KA77</accession>
<evidence type="ECO:0000313" key="1">
    <source>
        <dbReference type="EMBL" id="MPD03554.1"/>
    </source>
</evidence>
<keyword evidence="2" id="KW-1185">Reference proteome</keyword>
<organism evidence="1 2">
    <name type="scientific">Portunus trituberculatus</name>
    <name type="common">Swimming crab</name>
    <name type="synonym">Neptunus trituberculatus</name>
    <dbReference type="NCBI Taxonomy" id="210409"/>
    <lineage>
        <taxon>Eukaryota</taxon>
        <taxon>Metazoa</taxon>
        <taxon>Ecdysozoa</taxon>
        <taxon>Arthropoda</taxon>
        <taxon>Crustacea</taxon>
        <taxon>Multicrustacea</taxon>
        <taxon>Malacostraca</taxon>
        <taxon>Eumalacostraca</taxon>
        <taxon>Eucarida</taxon>
        <taxon>Decapoda</taxon>
        <taxon>Pleocyemata</taxon>
        <taxon>Brachyura</taxon>
        <taxon>Eubrachyura</taxon>
        <taxon>Portunoidea</taxon>
        <taxon>Portunidae</taxon>
        <taxon>Portuninae</taxon>
        <taxon>Portunus</taxon>
    </lineage>
</organism>
<gene>
    <name evidence="1" type="ORF">E2C01_099195</name>
</gene>
<dbReference type="EMBL" id="VSRR010136630">
    <property type="protein sequence ID" value="MPD03554.1"/>
    <property type="molecule type" value="Genomic_DNA"/>
</dbReference>
<proteinExistence type="predicted"/>
<dbReference type="Proteomes" id="UP000324222">
    <property type="component" value="Unassembled WGS sequence"/>
</dbReference>
<protein>
    <submittedName>
        <fullName evidence="1">Uncharacterized protein</fullName>
    </submittedName>
</protein>
<evidence type="ECO:0000313" key="2">
    <source>
        <dbReference type="Proteomes" id="UP000324222"/>
    </source>
</evidence>
<dbReference type="AlphaFoldDB" id="A0A5B7KA77"/>
<comment type="caution">
    <text evidence="1">The sequence shown here is derived from an EMBL/GenBank/DDBJ whole genome shotgun (WGS) entry which is preliminary data.</text>
</comment>
<sequence length="84" mass="8392">MENTGLCGNPLGRGWAAWGGGGAGHGVKVTAANHGPRCPSPSPVPSRSAGDPGCSFILTPKVVVVVVVTGWKGALSYTGNQVHV</sequence>